<dbReference type="SUPFAM" id="SSF48264">
    <property type="entry name" value="Cytochrome P450"/>
    <property type="match status" value="1"/>
</dbReference>
<evidence type="ECO:0000256" key="5">
    <source>
        <dbReference type="ARBA" id="ARBA00022617"/>
    </source>
</evidence>
<comment type="subcellular location">
    <subcellularLocation>
        <location evidence="2">Membrane</location>
    </subcellularLocation>
</comment>
<dbReference type="InterPro" id="IPR002401">
    <property type="entry name" value="Cyt_P450_E_grp-I"/>
</dbReference>
<dbReference type="InterPro" id="IPR017972">
    <property type="entry name" value="Cyt_P450_CS"/>
</dbReference>
<dbReference type="PRINTS" id="PR00463">
    <property type="entry name" value="EP450I"/>
</dbReference>
<evidence type="ECO:0000256" key="6">
    <source>
        <dbReference type="ARBA" id="ARBA00022692"/>
    </source>
</evidence>
<dbReference type="Proteomes" id="UP001385951">
    <property type="component" value="Unassembled WGS sequence"/>
</dbReference>
<evidence type="ECO:0000256" key="7">
    <source>
        <dbReference type="ARBA" id="ARBA00022723"/>
    </source>
</evidence>
<keyword evidence="17" id="KW-1185">Reference proteome</keyword>
<comment type="pathway">
    <text evidence="3">Secondary metabolite biosynthesis.</text>
</comment>
<dbReference type="InterPro" id="IPR001128">
    <property type="entry name" value="Cyt_P450"/>
</dbReference>
<dbReference type="InterPro" id="IPR036396">
    <property type="entry name" value="Cyt_P450_sf"/>
</dbReference>
<dbReference type="GO" id="GO:0016020">
    <property type="term" value="C:membrane"/>
    <property type="evidence" value="ECO:0007669"/>
    <property type="project" value="UniProtKB-SubCell"/>
</dbReference>
<name>A0AAW0FI14_9APHY</name>
<evidence type="ECO:0008006" key="18">
    <source>
        <dbReference type="Google" id="ProtNLM"/>
    </source>
</evidence>
<comment type="similarity">
    <text evidence="4 14">Belongs to the cytochrome P450 family.</text>
</comment>
<reference evidence="16 17" key="1">
    <citation type="submission" date="2022-09" db="EMBL/GenBank/DDBJ databases">
        <authorList>
            <person name="Palmer J.M."/>
        </authorList>
    </citation>
    <scope>NUCLEOTIDE SEQUENCE [LARGE SCALE GENOMIC DNA]</scope>
    <source>
        <strain evidence="16 17">DSM 7382</strain>
    </source>
</reference>
<evidence type="ECO:0000256" key="4">
    <source>
        <dbReference type="ARBA" id="ARBA00010617"/>
    </source>
</evidence>
<evidence type="ECO:0000313" key="16">
    <source>
        <dbReference type="EMBL" id="KAK7681338.1"/>
    </source>
</evidence>
<accession>A0AAW0FI14</accession>
<evidence type="ECO:0000256" key="12">
    <source>
        <dbReference type="ARBA" id="ARBA00023136"/>
    </source>
</evidence>
<dbReference type="PANTHER" id="PTHR46300:SF2">
    <property type="entry name" value="CYTOCHROME P450 MONOOXYGENASE ALNH-RELATED"/>
    <property type="match status" value="1"/>
</dbReference>
<dbReference type="PANTHER" id="PTHR46300">
    <property type="entry name" value="P450, PUTATIVE (EUROFUNG)-RELATED-RELATED"/>
    <property type="match status" value="1"/>
</dbReference>
<dbReference type="Pfam" id="PF00067">
    <property type="entry name" value="p450"/>
    <property type="match status" value="1"/>
</dbReference>
<keyword evidence="15" id="KW-0732">Signal</keyword>
<protein>
    <recommendedName>
        <fullName evidence="18">Cytochrome P450</fullName>
    </recommendedName>
</protein>
<evidence type="ECO:0000256" key="10">
    <source>
        <dbReference type="ARBA" id="ARBA00023004"/>
    </source>
</evidence>
<dbReference type="InterPro" id="IPR050364">
    <property type="entry name" value="Cytochrome_P450_fung"/>
</dbReference>
<evidence type="ECO:0000256" key="13">
    <source>
        <dbReference type="PIRSR" id="PIRSR602401-1"/>
    </source>
</evidence>
<dbReference type="GO" id="GO:0005506">
    <property type="term" value="F:iron ion binding"/>
    <property type="evidence" value="ECO:0007669"/>
    <property type="project" value="InterPro"/>
</dbReference>
<evidence type="ECO:0000256" key="3">
    <source>
        <dbReference type="ARBA" id="ARBA00005179"/>
    </source>
</evidence>
<feature type="chain" id="PRO_5043821917" description="Cytochrome P450" evidence="15">
    <location>
        <begin position="25"/>
        <end position="533"/>
    </location>
</feature>
<evidence type="ECO:0000256" key="1">
    <source>
        <dbReference type="ARBA" id="ARBA00001971"/>
    </source>
</evidence>
<dbReference type="Gene3D" id="1.10.630.10">
    <property type="entry name" value="Cytochrome P450"/>
    <property type="match status" value="1"/>
</dbReference>
<comment type="caution">
    <text evidence="16">The sequence shown here is derived from an EMBL/GenBank/DDBJ whole genome shotgun (WGS) entry which is preliminary data.</text>
</comment>
<gene>
    <name evidence="16" type="ORF">QCA50_015429</name>
</gene>
<evidence type="ECO:0000256" key="15">
    <source>
        <dbReference type="SAM" id="SignalP"/>
    </source>
</evidence>
<dbReference type="PROSITE" id="PS00086">
    <property type="entry name" value="CYTOCHROME_P450"/>
    <property type="match status" value="1"/>
</dbReference>
<keyword evidence="8" id="KW-1133">Transmembrane helix</keyword>
<keyword evidence="12" id="KW-0472">Membrane</keyword>
<evidence type="ECO:0000313" key="17">
    <source>
        <dbReference type="Proteomes" id="UP001385951"/>
    </source>
</evidence>
<dbReference type="GO" id="GO:0004497">
    <property type="term" value="F:monooxygenase activity"/>
    <property type="evidence" value="ECO:0007669"/>
    <property type="project" value="UniProtKB-KW"/>
</dbReference>
<proteinExistence type="inferred from homology"/>
<keyword evidence="7 13" id="KW-0479">Metal-binding</keyword>
<dbReference type="GO" id="GO:0016705">
    <property type="term" value="F:oxidoreductase activity, acting on paired donors, with incorporation or reduction of molecular oxygen"/>
    <property type="evidence" value="ECO:0007669"/>
    <property type="project" value="InterPro"/>
</dbReference>
<feature type="signal peptide" evidence="15">
    <location>
        <begin position="1"/>
        <end position="24"/>
    </location>
</feature>
<evidence type="ECO:0000256" key="14">
    <source>
        <dbReference type="RuleBase" id="RU000461"/>
    </source>
</evidence>
<evidence type="ECO:0000256" key="8">
    <source>
        <dbReference type="ARBA" id="ARBA00022989"/>
    </source>
</evidence>
<keyword evidence="11 14" id="KW-0503">Monooxygenase</keyword>
<sequence>MALSIALWAFVVLALVWRLSRIGSRERSLPPGPPTLPLLGNLHQFPTEYTRIQFSSWAKQYGNIFSLKIAHGTAIIITSPKIIRDYMDRHGVSTAGRPSFTPVNIVSGGLNVAFRNPDQPWKQLRKAIQMFLSKEACAKHLPIQKAEAIQLVYDVLKRPQDISAHIHRQAVSTILSTVYGTRSPRFENSLASEFTTFEHGQEVLFEPGAIPPIDFIPLLKYVPARWAPWKQKCLALRAQYQKIFFKLRDMCESRIRMNKRNGCFLEDVMDQQEKLGLTPELAAAVGANCLEAGSLTITAFMQTFVFCLVHHPHVQREAQKEIDELVGTDRLPNLEDFERLPYVQAVVNETNRFFPPVPLGAPHMSTADEMVEGYLVPKGSTIFMNYYGIYRDPDLFDEPELFNPSRFLSSEFGTKHGADDTGFRHDLHFGSGRRICPGIYFANTSIKMSVLNLLWAFNFESTEKRQRDPQCPIRFDDFAPGLATGPKPFSCTLNVRSEQHANLIRAEYVSARSTFEIFEHDLSREEADFVANW</sequence>
<dbReference type="CDD" id="cd11065">
    <property type="entry name" value="CYP64-like"/>
    <property type="match status" value="1"/>
</dbReference>
<dbReference type="GO" id="GO:0020037">
    <property type="term" value="F:heme binding"/>
    <property type="evidence" value="ECO:0007669"/>
    <property type="project" value="InterPro"/>
</dbReference>
<comment type="cofactor">
    <cofactor evidence="1 13">
        <name>heme</name>
        <dbReference type="ChEBI" id="CHEBI:30413"/>
    </cofactor>
</comment>
<keyword evidence="10 13" id="KW-0408">Iron</keyword>
<feature type="binding site" description="axial binding residue" evidence="13">
    <location>
        <position position="436"/>
    </location>
    <ligand>
        <name>heme</name>
        <dbReference type="ChEBI" id="CHEBI:30413"/>
    </ligand>
    <ligandPart>
        <name>Fe</name>
        <dbReference type="ChEBI" id="CHEBI:18248"/>
    </ligandPart>
</feature>
<dbReference type="EMBL" id="JASBNA010000041">
    <property type="protein sequence ID" value="KAK7681338.1"/>
    <property type="molecule type" value="Genomic_DNA"/>
</dbReference>
<organism evidence="16 17">
    <name type="scientific">Cerrena zonata</name>
    <dbReference type="NCBI Taxonomy" id="2478898"/>
    <lineage>
        <taxon>Eukaryota</taxon>
        <taxon>Fungi</taxon>
        <taxon>Dikarya</taxon>
        <taxon>Basidiomycota</taxon>
        <taxon>Agaricomycotina</taxon>
        <taxon>Agaricomycetes</taxon>
        <taxon>Polyporales</taxon>
        <taxon>Cerrenaceae</taxon>
        <taxon>Cerrena</taxon>
    </lineage>
</organism>
<dbReference type="AlphaFoldDB" id="A0AAW0FI14"/>
<keyword evidence="5 13" id="KW-0349">Heme</keyword>
<evidence type="ECO:0000256" key="11">
    <source>
        <dbReference type="ARBA" id="ARBA00023033"/>
    </source>
</evidence>
<evidence type="ECO:0000256" key="2">
    <source>
        <dbReference type="ARBA" id="ARBA00004370"/>
    </source>
</evidence>
<keyword evidence="6" id="KW-0812">Transmembrane</keyword>
<evidence type="ECO:0000256" key="9">
    <source>
        <dbReference type="ARBA" id="ARBA00023002"/>
    </source>
</evidence>
<keyword evidence="9 14" id="KW-0560">Oxidoreductase</keyword>